<evidence type="ECO:0008006" key="3">
    <source>
        <dbReference type="Google" id="ProtNLM"/>
    </source>
</evidence>
<reference evidence="1" key="1">
    <citation type="journal article" date="2020" name="Nat. Commun.">
        <title>Large-scale genome sequencing of mycorrhizal fungi provides insights into the early evolution of symbiotic traits.</title>
        <authorList>
            <person name="Miyauchi S."/>
            <person name="Kiss E."/>
            <person name="Kuo A."/>
            <person name="Drula E."/>
            <person name="Kohler A."/>
            <person name="Sanchez-Garcia M."/>
            <person name="Morin E."/>
            <person name="Andreopoulos B."/>
            <person name="Barry K.W."/>
            <person name="Bonito G."/>
            <person name="Buee M."/>
            <person name="Carver A."/>
            <person name="Chen C."/>
            <person name="Cichocki N."/>
            <person name="Clum A."/>
            <person name="Culley D."/>
            <person name="Crous P.W."/>
            <person name="Fauchery L."/>
            <person name="Girlanda M."/>
            <person name="Hayes R.D."/>
            <person name="Keri Z."/>
            <person name="LaButti K."/>
            <person name="Lipzen A."/>
            <person name="Lombard V."/>
            <person name="Magnuson J."/>
            <person name="Maillard F."/>
            <person name="Murat C."/>
            <person name="Nolan M."/>
            <person name="Ohm R.A."/>
            <person name="Pangilinan J."/>
            <person name="Pereira M.F."/>
            <person name="Perotto S."/>
            <person name="Peter M."/>
            <person name="Pfister S."/>
            <person name="Riley R."/>
            <person name="Sitrit Y."/>
            <person name="Stielow J.B."/>
            <person name="Szollosi G."/>
            <person name="Zifcakova L."/>
            <person name="Stursova M."/>
            <person name="Spatafora J.W."/>
            <person name="Tedersoo L."/>
            <person name="Vaario L.M."/>
            <person name="Yamada A."/>
            <person name="Yan M."/>
            <person name="Wang P."/>
            <person name="Xu J."/>
            <person name="Bruns T."/>
            <person name="Baldrian P."/>
            <person name="Vilgalys R."/>
            <person name="Dunand C."/>
            <person name="Henrissat B."/>
            <person name="Grigoriev I.V."/>
            <person name="Hibbett D."/>
            <person name="Nagy L.G."/>
            <person name="Martin F.M."/>
        </authorList>
    </citation>
    <scope>NUCLEOTIDE SEQUENCE</scope>
    <source>
        <strain evidence="1">UP504</strain>
    </source>
</reference>
<dbReference type="Proteomes" id="UP000886523">
    <property type="component" value="Unassembled WGS sequence"/>
</dbReference>
<feature type="non-terminal residue" evidence="1">
    <location>
        <position position="1"/>
    </location>
</feature>
<dbReference type="AlphaFoldDB" id="A0A9P6DM76"/>
<organism evidence="1 2">
    <name type="scientific">Hydnum rufescens UP504</name>
    <dbReference type="NCBI Taxonomy" id="1448309"/>
    <lineage>
        <taxon>Eukaryota</taxon>
        <taxon>Fungi</taxon>
        <taxon>Dikarya</taxon>
        <taxon>Basidiomycota</taxon>
        <taxon>Agaricomycotina</taxon>
        <taxon>Agaricomycetes</taxon>
        <taxon>Cantharellales</taxon>
        <taxon>Hydnaceae</taxon>
        <taxon>Hydnum</taxon>
    </lineage>
</organism>
<evidence type="ECO:0000313" key="2">
    <source>
        <dbReference type="Proteomes" id="UP000886523"/>
    </source>
</evidence>
<dbReference type="EMBL" id="MU129105">
    <property type="protein sequence ID" value="KAF9506617.1"/>
    <property type="molecule type" value="Genomic_DNA"/>
</dbReference>
<accession>A0A9P6DM76</accession>
<protein>
    <recommendedName>
        <fullName evidence="3">Transposase</fullName>
    </recommendedName>
</protein>
<proteinExistence type="predicted"/>
<sequence length="99" mass="11004">QQVSIISGYSQRTIQWISAKFSATGNITQPSLIPRGRPRNFGANEELHLQHAVDAHCSTYLDELCTGMMDALGSHASTTSIWHILRDGGYSMKRVCVHF</sequence>
<feature type="non-terminal residue" evidence="1">
    <location>
        <position position="99"/>
    </location>
</feature>
<keyword evidence="2" id="KW-1185">Reference proteome</keyword>
<gene>
    <name evidence="1" type="ORF">BS47DRAFT_1258631</name>
</gene>
<comment type="caution">
    <text evidence="1">The sequence shown here is derived from an EMBL/GenBank/DDBJ whole genome shotgun (WGS) entry which is preliminary data.</text>
</comment>
<evidence type="ECO:0000313" key="1">
    <source>
        <dbReference type="EMBL" id="KAF9506617.1"/>
    </source>
</evidence>
<name>A0A9P6DM76_9AGAM</name>